<dbReference type="Pfam" id="PF00126">
    <property type="entry name" value="HTH_1"/>
    <property type="match status" value="1"/>
</dbReference>
<dbReference type="GO" id="GO:0032993">
    <property type="term" value="C:protein-DNA complex"/>
    <property type="evidence" value="ECO:0007669"/>
    <property type="project" value="TreeGrafter"/>
</dbReference>
<evidence type="ECO:0000256" key="4">
    <source>
        <dbReference type="ARBA" id="ARBA00023163"/>
    </source>
</evidence>
<dbReference type="KEGG" id="kfv:AS188_03945"/>
<evidence type="ECO:0000256" key="2">
    <source>
        <dbReference type="ARBA" id="ARBA00023015"/>
    </source>
</evidence>
<name>A0A0U3GG12_9MICC</name>
<dbReference type="Gene3D" id="3.40.190.10">
    <property type="entry name" value="Periplasmic binding protein-like II"/>
    <property type="match status" value="2"/>
</dbReference>
<evidence type="ECO:0000256" key="1">
    <source>
        <dbReference type="ARBA" id="ARBA00009437"/>
    </source>
</evidence>
<dbReference type="InterPro" id="IPR005119">
    <property type="entry name" value="LysR_subst-bd"/>
</dbReference>
<protein>
    <submittedName>
        <fullName evidence="7">LysR family transcriptional regulator</fullName>
    </submittedName>
</protein>
<dbReference type="Proteomes" id="UP000057181">
    <property type="component" value="Chromosome"/>
</dbReference>
<keyword evidence="9" id="KW-1185">Reference proteome</keyword>
<dbReference type="Gene3D" id="1.10.10.10">
    <property type="entry name" value="Winged helix-like DNA-binding domain superfamily/Winged helix DNA-binding domain"/>
    <property type="match status" value="1"/>
</dbReference>
<dbReference type="GO" id="GO:0003700">
    <property type="term" value="F:DNA-binding transcription factor activity"/>
    <property type="evidence" value="ECO:0007669"/>
    <property type="project" value="InterPro"/>
</dbReference>
<dbReference type="OrthoDB" id="4131546at2"/>
<keyword evidence="4" id="KW-0804">Transcription</keyword>
<gene>
    <name evidence="6" type="ORF">AS188_03945</name>
    <name evidence="7" type="ORF">KFL01_00030</name>
</gene>
<dbReference type="GO" id="GO:0003677">
    <property type="term" value="F:DNA binding"/>
    <property type="evidence" value="ECO:0007669"/>
    <property type="project" value="UniProtKB-KW"/>
</dbReference>
<evidence type="ECO:0000256" key="3">
    <source>
        <dbReference type="ARBA" id="ARBA00023125"/>
    </source>
</evidence>
<feature type="domain" description="HTH lysR-type" evidence="5">
    <location>
        <begin position="4"/>
        <end position="62"/>
    </location>
</feature>
<keyword evidence="3" id="KW-0238">DNA-binding</keyword>
<dbReference type="AlphaFoldDB" id="A0A0U3GG12"/>
<dbReference type="SUPFAM" id="SSF46785">
    <property type="entry name" value="Winged helix' DNA-binding domain"/>
    <property type="match status" value="1"/>
</dbReference>
<dbReference type="Pfam" id="PF03466">
    <property type="entry name" value="LysR_substrate"/>
    <property type="match status" value="1"/>
</dbReference>
<dbReference type="EMBL" id="BJZR01000001">
    <property type="protein sequence ID" value="GEO90697.1"/>
    <property type="molecule type" value="Genomic_DNA"/>
</dbReference>
<comment type="similarity">
    <text evidence="1">Belongs to the LysR transcriptional regulatory family.</text>
</comment>
<evidence type="ECO:0000259" key="5">
    <source>
        <dbReference type="PROSITE" id="PS50931"/>
    </source>
</evidence>
<dbReference type="Proteomes" id="UP000321155">
    <property type="component" value="Unassembled WGS sequence"/>
</dbReference>
<dbReference type="RefSeq" id="WP_058857750.1">
    <property type="nucleotide sequence ID" value="NZ_BJZR01000001.1"/>
</dbReference>
<reference evidence="6 8" key="1">
    <citation type="submission" date="2015-11" db="EMBL/GenBank/DDBJ databases">
        <title>Complete Genome Sequence of Kocuria flava strain HO-9041.</title>
        <authorList>
            <person name="Zhou M."/>
            <person name="Dai J."/>
        </authorList>
    </citation>
    <scope>NUCLEOTIDE SEQUENCE [LARGE SCALE GENOMIC DNA]</scope>
    <source>
        <strain evidence="6 8">HO-9041</strain>
    </source>
</reference>
<dbReference type="InterPro" id="IPR036390">
    <property type="entry name" value="WH_DNA-bd_sf"/>
</dbReference>
<evidence type="ECO:0000313" key="8">
    <source>
        <dbReference type="Proteomes" id="UP000057181"/>
    </source>
</evidence>
<dbReference type="SUPFAM" id="SSF53850">
    <property type="entry name" value="Periplasmic binding protein-like II"/>
    <property type="match status" value="1"/>
</dbReference>
<proteinExistence type="inferred from homology"/>
<evidence type="ECO:0000313" key="9">
    <source>
        <dbReference type="Proteomes" id="UP000321155"/>
    </source>
</evidence>
<keyword evidence="2" id="KW-0805">Transcription regulation</keyword>
<dbReference type="InterPro" id="IPR000847">
    <property type="entry name" value="LysR_HTH_N"/>
</dbReference>
<evidence type="ECO:0000313" key="7">
    <source>
        <dbReference type="EMBL" id="GEO90697.1"/>
    </source>
</evidence>
<reference evidence="7 9" key="2">
    <citation type="submission" date="2019-07" db="EMBL/GenBank/DDBJ databases">
        <title>Whole genome shotgun sequence of Kocuria flava NBRC 107626.</title>
        <authorList>
            <person name="Hosoyama A."/>
            <person name="Uohara A."/>
            <person name="Ohji S."/>
            <person name="Ichikawa N."/>
        </authorList>
    </citation>
    <scope>NUCLEOTIDE SEQUENCE [LARGE SCALE GENOMIC DNA]</scope>
    <source>
        <strain evidence="7 9">NBRC 107626</strain>
    </source>
</reference>
<organism evidence="6 8">
    <name type="scientific">Kocuria flava</name>
    <dbReference type="NCBI Taxonomy" id="446860"/>
    <lineage>
        <taxon>Bacteria</taxon>
        <taxon>Bacillati</taxon>
        <taxon>Actinomycetota</taxon>
        <taxon>Actinomycetes</taxon>
        <taxon>Micrococcales</taxon>
        <taxon>Micrococcaceae</taxon>
        <taxon>Kocuria</taxon>
    </lineage>
</organism>
<dbReference type="STRING" id="446860.AS188_03945"/>
<sequence length="305" mass="33456">MTRFTLRQLEYFRAIARTGSISAAAAQEMTSRSAMASALGELEKSLDAELVIRRKAQGIVLTEAGQEVLELASNLLHQAEELEGAVHPERLRGTVSVGCFSSLAPTFLPVMMDTFARAHPDVQFRAHAEPEDLLLKRLRAGEIDVAVSYNLHEDPTLESVELYRTRMHVILAADDPLAAEPTVPAAALMSRRLILLDTPPSPQYVMEYFTGQGLSPRAEEMFSIFELLRSLVARGMGYSLFIQEPAGGLSYEGLPLASRPLDPPPWTERVSIALPARRRPSGTARAFVLAAKAAAPSYSPPDPYW</sequence>
<dbReference type="PANTHER" id="PTHR30346:SF0">
    <property type="entry name" value="HCA OPERON TRANSCRIPTIONAL ACTIVATOR HCAR"/>
    <property type="match status" value="1"/>
</dbReference>
<dbReference type="EMBL" id="CP013254">
    <property type="protein sequence ID" value="ALU39038.1"/>
    <property type="molecule type" value="Genomic_DNA"/>
</dbReference>
<dbReference type="InterPro" id="IPR036388">
    <property type="entry name" value="WH-like_DNA-bd_sf"/>
</dbReference>
<dbReference type="PROSITE" id="PS50931">
    <property type="entry name" value="HTH_LYSR"/>
    <property type="match status" value="1"/>
</dbReference>
<evidence type="ECO:0000313" key="6">
    <source>
        <dbReference type="EMBL" id="ALU39038.1"/>
    </source>
</evidence>
<accession>A0A0U3GG12</accession>
<dbReference type="PANTHER" id="PTHR30346">
    <property type="entry name" value="TRANSCRIPTIONAL DUAL REGULATOR HCAR-RELATED"/>
    <property type="match status" value="1"/>
</dbReference>